<dbReference type="InterPro" id="IPR030395">
    <property type="entry name" value="GP_PDE_dom"/>
</dbReference>
<proteinExistence type="predicted"/>
<dbReference type="CDD" id="cd08566">
    <property type="entry name" value="GDPD_AtGDE_like"/>
    <property type="match status" value="1"/>
</dbReference>
<dbReference type="PANTHER" id="PTHR46320:SF1">
    <property type="entry name" value="GLYCEROPHOSPHODIESTER PHOSPHODIESTERASE 1"/>
    <property type="match status" value="1"/>
</dbReference>
<dbReference type="GO" id="GO:0006580">
    <property type="term" value="P:ethanolamine metabolic process"/>
    <property type="evidence" value="ECO:0007669"/>
    <property type="project" value="TreeGrafter"/>
</dbReference>
<evidence type="ECO:0000313" key="2">
    <source>
        <dbReference type="EMBL" id="HCY80733.1"/>
    </source>
</evidence>
<dbReference type="Pfam" id="PF03009">
    <property type="entry name" value="GDPD"/>
    <property type="match status" value="1"/>
</dbReference>
<evidence type="ECO:0000259" key="1">
    <source>
        <dbReference type="PROSITE" id="PS51704"/>
    </source>
</evidence>
<protein>
    <submittedName>
        <fullName evidence="2">Glycerophosphodiester phosphodiesterase</fullName>
    </submittedName>
</protein>
<organism evidence="2 3">
    <name type="scientific">Xanthomarina gelatinilytica</name>
    <dbReference type="NCBI Taxonomy" id="1137281"/>
    <lineage>
        <taxon>Bacteria</taxon>
        <taxon>Pseudomonadati</taxon>
        <taxon>Bacteroidota</taxon>
        <taxon>Flavobacteriia</taxon>
        <taxon>Flavobacteriales</taxon>
        <taxon>Flavobacteriaceae</taxon>
        <taxon>Xanthomarina</taxon>
    </lineage>
</organism>
<dbReference type="SUPFAM" id="SSF51695">
    <property type="entry name" value="PLC-like phosphodiesterases"/>
    <property type="match status" value="1"/>
</dbReference>
<dbReference type="InterPro" id="IPR017946">
    <property type="entry name" value="PLC-like_Pdiesterase_TIM-brl"/>
</dbReference>
<dbReference type="GO" id="GO:0008889">
    <property type="term" value="F:glycerophosphodiester phosphodiesterase activity"/>
    <property type="evidence" value="ECO:0007669"/>
    <property type="project" value="TreeGrafter"/>
</dbReference>
<sequence>MKHFAFVFIIFVLVSCKNKNHQPEELVKDTRQPSALIEAFQFKKEAPPLVSVHRGGSGLVNYPENCLETLTYIHDSIHAVFEIDVAKAKDGVLVLMHDNTLERTTTGTDKLTKYSFKELQAFNLVDDFGNETPYKIPKFLDVLAWANQHQAILTIDIKKSVDVAEVIEAIRLQNAEDVSIIITYDVEQLKKAYQLAPDLLLSVSARNQKELNWLLDTKIPLKNMLAFTGTKLSDTSLYANIQKLGIKTMLGTLGNLDKQAASKGDSLYITWKNMGIDIFATDRPFQVATVLNINK</sequence>
<gene>
    <name evidence="2" type="ORF">DHV22_03580</name>
</gene>
<dbReference type="PANTHER" id="PTHR46320">
    <property type="entry name" value="GLYCEROPHOSPHODIESTER PHOSPHODIESTERASE 1"/>
    <property type="match status" value="1"/>
</dbReference>
<dbReference type="PROSITE" id="PS51257">
    <property type="entry name" value="PROKAR_LIPOPROTEIN"/>
    <property type="match status" value="1"/>
</dbReference>
<dbReference type="GO" id="GO:0070291">
    <property type="term" value="P:N-acylethanolamine metabolic process"/>
    <property type="evidence" value="ECO:0007669"/>
    <property type="project" value="TreeGrafter"/>
</dbReference>
<dbReference type="EMBL" id="DPRK01000059">
    <property type="protein sequence ID" value="HCY80733.1"/>
    <property type="molecule type" value="Genomic_DNA"/>
</dbReference>
<dbReference type="Gene3D" id="3.20.20.190">
    <property type="entry name" value="Phosphatidylinositol (PI) phosphodiesterase"/>
    <property type="match status" value="1"/>
</dbReference>
<evidence type="ECO:0000313" key="3">
    <source>
        <dbReference type="Proteomes" id="UP000263268"/>
    </source>
</evidence>
<reference evidence="2 3" key="1">
    <citation type="journal article" date="2018" name="Nat. Biotechnol.">
        <title>A standardized bacterial taxonomy based on genome phylogeny substantially revises the tree of life.</title>
        <authorList>
            <person name="Parks D.H."/>
            <person name="Chuvochina M."/>
            <person name="Waite D.W."/>
            <person name="Rinke C."/>
            <person name="Skarshewski A."/>
            <person name="Chaumeil P.A."/>
            <person name="Hugenholtz P."/>
        </authorList>
    </citation>
    <scope>NUCLEOTIDE SEQUENCE [LARGE SCALE GENOMIC DNA]</scope>
    <source>
        <strain evidence="2">UBA10227</strain>
    </source>
</reference>
<feature type="domain" description="GP-PDE" evidence="1">
    <location>
        <begin position="48"/>
        <end position="291"/>
    </location>
</feature>
<dbReference type="Proteomes" id="UP000263268">
    <property type="component" value="Unassembled WGS sequence"/>
</dbReference>
<comment type="caution">
    <text evidence="2">The sequence shown here is derived from an EMBL/GenBank/DDBJ whole genome shotgun (WGS) entry which is preliminary data.</text>
</comment>
<dbReference type="GO" id="GO:0006644">
    <property type="term" value="P:phospholipid metabolic process"/>
    <property type="evidence" value="ECO:0007669"/>
    <property type="project" value="TreeGrafter"/>
</dbReference>
<dbReference type="GO" id="GO:0005886">
    <property type="term" value="C:plasma membrane"/>
    <property type="evidence" value="ECO:0007669"/>
    <property type="project" value="TreeGrafter"/>
</dbReference>
<accession>A0A3D6BNI0</accession>
<name>A0A3D6BNI0_9FLAO</name>
<dbReference type="PROSITE" id="PS51704">
    <property type="entry name" value="GP_PDE"/>
    <property type="match status" value="1"/>
</dbReference>
<dbReference type="AlphaFoldDB" id="A0A3D6BNI0"/>